<evidence type="ECO:0000313" key="2">
    <source>
        <dbReference type="Proteomes" id="UP000077051"/>
    </source>
</evidence>
<evidence type="ECO:0000313" key="1">
    <source>
        <dbReference type="EMBL" id="OAD05018.1"/>
    </source>
</evidence>
<gene>
    <name evidence="1" type="ORF">MUCCIDRAFT_108864</name>
</gene>
<evidence type="ECO:0008006" key="3">
    <source>
        <dbReference type="Google" id="ProtNLM"/>
    </source>
</evidence>
<dbReference type="EMBL" id="AMYB01000003">
    <property type="protein sequence ID" value="OAD05018.1"/>
    <property type="molecule type" value="Genomic_DNA"/>
</dbReference>
<accession>A0A168MJ32</accession>
<proteinExistence type="predicted"/>
<dbReference type="Proteomes" id="UP000077051">
    <property type="component" value="Unassembled WGS sequence"/>
</dbReference>
<name>A0A168MJ32_MUCCL</name>
<reference evidence="1 2" key="1">
    <citation type="submission" date="2015-06" db="EMBL/GenBank/DDBJ databases">
        <title>Expansion of signal transduction pathways in fungi by whole-genome duplication.</title>
        <authorList>
            <consortium name="DOE Joint Genome Institute"/>
            <person name="Corrochano L.M."/>
            <person name="Kuo A."/>
            <person name="Marcet-Houben M."/>
            <person name="Polaino S."/>
            <person name="Salamov A."/>
            <person name="Villalobos J.M."/>
            <person name="Alvarez M.I."/>
            <person name="Avalos J."/>
            <person name="Benito E.P."/>
            <person name="Benoit I."/>
            <person name="Burger G."/>
            <person name="Camino L.P."/>
            <person name="Canovas D."/>
            <person name="Cerda-Olmedo E."/>
            <person name="Cheng J.-F."/>
            <person name="Dominguez A."/>
            <person name="Elias M."/>
            <person name="Eslava A.P."/>
            <person name="Glaser F."/>
            <person name="Grimwood J."/>
            <person name="Gutierrez G."/>
            <person name="Heitman J."/>
            <person name="Henrissat B."/>
            <person name="Iturriaga E.A."/>
            <person name="Lang B.F."/>
            <person name="Lavin J.L."/>
            <person name="Lee S."/>
            <person name="Li W."/>
            <person name="Lindquist E."/>
            <person name="Lopez-Garcia S."/>
            <person name="Luque E.M."/>
            <person name="Marcos A.T."/>
            <person name="Martin J."/>
            <person name="Mccluskey K."/>
            <person name="Medina H.R."/>
            <person name="Miralles-Duran A."/>
            <person name="Miyazaki A."/>
            <person name="Munoz-Torres E."/>
            <person name="Oguiza J.A."/>
            <person name="Ohm R."/>
            <person name="Olmedo M."/>
            <person name="Orejas M."/>
            <person name="Ortiz-Castellanos L."/>
            <person name="Pisabarro A.G."/>
            <person name="Rodriguez-Romero J."/>
            <person name="Ruiz-Herrera J."/>
            <person name="Ruiz-Vazquez R."/>
            <person name="Sanz C."/>
            <person name="Schackwitz W."/>
            <person name="Schmutz J."/>
            <person name="Shahriari M."/>
            <person name="Shelest E."/>
            <person name="Silva-Franco F."/>
            <person name="Soanes D."/>
            <person name="Syed K."/>
            <person name="Tagua V.G."/>
            <person name="Talbot N.J."/>
            <person name="Thon M."/>
            <person name="De Vries R.P."/>
            <person name="Wiebenga A."/>
            <person name="Yadav J.S."/>
            <person name="Braun E.L."/>
            <person name="Baker S."/>
            <person name="Garre V."/>
            <person name="Horwitz B."/>
            <person name="Torres-Martinez S."/>
            <person name="Idnurm A."/>
            <person name="Herrera-Estrella A."/>
            <person name="Gabaldon T."/>
            <person name="Grigoriev I.V."/>
        </authorList>
    </citation>
    <scope>NUCLEOTIDE SEQUENCE [LARGE SCALE GENOMIC DNA]</scope>
    <source>
        <strain evidence="1 2">CBS 277.49</strain>
    </source>
</reference>
<dbReference type="OrthoDB" id="2288643at2759"/>
<organism evidence="1 2">
    <name type="scientific">Mucor lusitanicus CBS 277.49</name>
    <dbReference type="NCBI Taxonomy" id="747725"/>
    <lineage>
        <taxon>Eukaryota</taxon>
        <taxon>Fungi</taxon>
        <taxon>Fungi incertae sedis</taxon>
        <taxon>Mucoromycota</taxon>
        <taxon>Mucoromycotina</taxon>
        <taxon>Mucoromycetes</taxon>
        <taxon>Mucorales</taxon>
        <taxon>Mucorineae</taxon>
        <taxon>Mucoraceae</taxon>
        <taxon>Mucor</taxon>
    </lineage>
</organism>
<dbReference type="AlphaFoldDB" id="A0A168MJ32"/>
<keyword evidence="2" id="KW-1185">Reference proteome</keyword>
<dbReference type="STRING" id="747725.A0A168MJ32"/>
<sequence>MSAVNATTLEDAVLSVGKEVTDLTLMVTTKSIPEGSSEEELRARLEDRKKALQDLNEAVALISVAPKVPAVTAEVSSEDTRIPPNLPFFQWFNFVRDSNKFVFRDNIAHAIHRFEIVLKSVDMDYDRHWKRLLPLCLPLNMCDWMDKFCEENSTSAVPWKTVKHALMVCYGVEATLFARLRNFLNCTREKDEPVRMFIDRFKELRTRAEVINKHIAALVFMDSLSPEDVHFLIRTFGLKEGSSNNAASNGLPLSLGATCYNLEVAEISKMYQYAGKLQQE</sequence>
<dbReference type="VEuPathDB" id="FungiDB:MUCCIDRAFT_108864"/>
<comment type="caution">
    <text evidence="1">The sequence shown here is derived from an EMBL/GenBank/DDBJ whole genome shotgun (WGS) entry which is preliminary data.</text>
</comment>
<protein>
    <recommendedName>
        <fullName evidence="3">Retrotransposon gag domain-containing protein</fullName>
    </recommendedName>
</protein>